<evidence type="ECO:0000313" key="1">
    <source>
        <dbReference type="EMBL" id="KAE8339452.1"/>
    </source>
</evidence>
<accession>A0A5N6Y1X2</accession>
<dbReference type="AlphaFoldDB" id="A0A5N6Y1X2"/>
<sequence>MKRYHIRFDLPGDPWPEAHVKTFDNIQKLGKFHFDTYCAGVSIWSSSEPWKEQIKSRAQWLSRRTERLFGQERNEAGWRFELENDILMRFSAEVACPKCRARIWKSEIEATFSGNQTEHPEKLEERRKRRTPCQCPPNERFKDFYELGTNRLFDSRVQEFVVYDNLLRSQLPKQAPDRVIGLQCTRNFDNLLSSPICSDLANNEDDIVSDILQATPFQSQADPLLFPFLLLEAKSETSPSGFDAILVQSAFPIYTLLKLQEDLRSSVAWTPGGEGFEPLVWFLASRGDLWRVYACHLKRGANEEPTRYNITLLWSGSLIHKDGALQLLLIVDYIMDWARDIYRVAILKQIKSLVTGEGYDQISIVDSDVFSMRRDISNWIPAPPSTVLDDDSDQSSGIVTEEIPSSLSLEHQAMLNFQIPNSVLGSVRSAALSEFRFDCLYLTKELIPSFLEVIGGRWDNPQTIEKAARHIINFVIQFDEVLVMSGADLEFLERLWTNATRSDPEAQREEFYVVMECGWFFTPSWEITRQLSCFAISKAAFNSLRTHAKFSVRRRGIENLSKVERRCSKKVLQECVECLRAGSPWQVLLAAISCTLVTVYPLPARRRDDFTPPVDVLGLGYPRDDRVTPFIRKYLKRVLWKPRRKIVVSNKEMQAALRQGYTADEVFAMRRDESPRHGNMSWKRNSKQLTHIIEEECHTHDTCERCRRSLGTNLSPFGHGYLDTRNQPVLSAYGTVLVVSVCDISMSYKPEACVFALKSMGDLKDNMALSLMVEDLMQSKLVYHTTKCGVSDIKSNEGVKYNLPLPYRQIAQEDETLLMNWIRELRDEDHSSPQPSQEKVNNIQKVIYYLSLGHLEHEAQALVQQNYRFSTFNDMVSQVRQENWKHNYDQISPHRKVKLCGNDLTPRFTTWDDGKAFLRQHYPKQFEATSSLNTPQIPTREQGRIVIEIN</sequence>
<dbReference type="Proteomes" id="UP000325558">
    <property type="component" value="Unassembled WGS sequence"/>
</dbReference>
<reference evidence="1" key="1">
    <citation type="submission" date="2019-04" db="EMBL/GenBank/DDBJ databases">
        <title>Friends and foes A comparative genomics study of 23 Aspergillus species from section Flavi.</title>
        <authorList>
            <consortium name="DOE Joint Genome Institute"/>
            <person name="Kjaerbolling I."/>
            <person name="Vesth T."/>
            <person name="Frisvad J.C."/>
            <person name="Nybo J.L."/>
            <person name="Theobald S."/>
            <person name="Kildgaard S."/>
            <person name="Isbrandt T."/>
            <person name="Kuo A."/>
            <person name="Sato A."/>
            <person name="Lyhne E.K."/>
            <person name="Kogle M.E."/>
            <person name="Wiebenga A."/>
            <person name="Kun R.S."/>
            <person name="Lubbers R.J."/>
            <person name="Makela M.R."/>
            <person name="Barry K."/>
            <person name="Chovatia M."/>
            <person name="Clum A."/>
            <person name="Daum C."/>
            <person name="Haridas S."/>
            <person name="He G."/>
            <person name="LaButti K."/>
            <person name="Lipzen A."/>
            <person name="Mondo S."/>
            <person name="Riley R."/>
            <person name="Salamov A."/>
            <person name="Simmons B.A."/>
            <person name="Magnuson J.K."/>
            <person name="Henrissat B."/>
            <person name="Mortensen U.H."/>
            <person name="Larsen T.O."/>
            <person name="Devries R.P."/>
            <person name="Grigoriev I.V."/>
            <person name="Machida M."/>
            <person name="Baker S.E."/>
            <person name="Andersen M.R."/>
        </authorList>
    </citation>
    <scope>NUCLEOTIDE SEQUENCE</scope>
    <source>
        <strain evidence="1">CBS 117612</strain>
    </source>
</reference>
<dbReference type="EMBL" id="ML737157">
    <property type="protein sequence ID" value="KAE8339452.1"/>
    <property type="molecule type" value="Genomic_DNA"/>
</dbReference>
<organism evidence="1">
    <name type="scientific">Aspergillus arachidicola</name>
    <dbReference type="NCBI Taxonomy" id="656916"/>
    <lineage>
        <taxon>Eukaryota</taxon>
        <taxon>Fungi</taxon>
        <taxon>Dikarya</taxon>
        <taxon>Ascomycota</taxon>
        <taxon>Pezizomycotina</taxon>
        <taxon>Eurotiomycetes</taxon>
        <taxon>Eurotiomycetidae</taxon>
        <taxon>Eurotiales</taxon>
        <taxon>Aspergillaceae</taxon>
        <taxon>Aspergillus</taxon>
        <taxon>Aspergillus subgen. Circumdati</taxon>
    </lineage>
</organism>
<gene>
    <name evidence="1" type="ORF">BDV24DRAFT_135985</name>
</gene>
<dbReference type="OrthoDB" id="3538597at2759"/>
<name>A0A5N6Y1X2_9EURO</name>
<protein>
    <submittedName>
        <fullName evidence="1">Uncharacterized protein</fullName>
    </submittedName>
</protein>
<proteinExistence type="predicted"/>